<evidence type="ECO:0000313" key="2">
    <source>
        <dbReference type="EMBL" id="EZH75796.1"/>
    </source>
</evidence>
<dbReference type="GO" id="GO:0071949">
    <property type="term" value="F:FAD binding"/>
    <property type="evidence" value="ECO:0007669"/>
    <property type="project" value="InterPro"/>
</dbReference>
<sequence length="537" mass="60220">MALPKGIETLPIRKWENRHQNFTQKLTQNASFKVRNDDSLSKGADKYIATTKNLQWLIGHAIDNNIRLRAMGSGWSFSKVAVSEGGILDTKSLRLSFSVSKSNVSNDYLNKGGIADDLFFVQCGVSILQLNSKLEKEKRPNRSIKASGASNGQTVAGALSTGTHGAAFNVGAIQDFVTGIHLIVGRNRHVWLERNSNPVVSDRFIDWLGADLIRDDTMFNAALVSFGSFGIIHGIMIETEPKFLLEEHRIDKIAYNSELKNTMKTLDFSGINTILPFPQHSPDRELYHFEILINPYDFEPDNNNKGVFLKVSYKRKYRDNYTRRTPDDKGLTYGDDLLGLIQTVMDSLGGLSILLVPKLVNILFPLAYKEIPPMEGTIGETFSNTKFRGKVASAALGIDIKDSVRVVEEIMMIIEDGDPFPGGISLRYVKGTEALLGFTKFPETCVLELDGVDADITRKFYEKVWNRLEAINIPYTLHWGKINFNLNFQRIQSMYGTATVQHWLDTRNDLLETEAMNVFTNGFIERCGLNKTTGVIV</sequence>
<dbReference type="OrthoDB" id="9800184at2"/>
<dbReference type="eggNOG" id="COG0277">
    <property type="taxonomic scope" value="Bacteria"/>
</dbReference>
<reference evidence="2 3" key="1">
    <citation type="submission" date="2014-04" db="EMBL/GenBank/DDBJ databases">
        <title>Aquimarina sp. 22II-S11-z7 Genome Sequencing.</title>
        <authorList>
            <person name="Lai Q."/>
        </authorList>
    </citation>
    <scope>NUCLEOTIDE SEQUENCE [LARGE SCALE GENOMIC DNA]</scope>
    <source>
        <strain evidence="2 3">22II-S11-z7</strain>
    </source>
</reference>
<keyword evidence="3" id="KW-1185">Reference proteome</keyword>
<evidence type="ECO:0000259" key="1">
    <source>
        <dbReference type="PROSITE" id="PS51387"/>
    </source>
</evidence>
<dbReference type="STRING" id="1317122.ATO12_03135"/>
<proteinExistence type="predicted"/>
<dbReference type="Pfam" id="PF01565">
    <property type="entry name" value="FAD_binding_4"/>
    <property type="match status" value="1"/>
</dbReference>
<dbReference type="InterPro" id="IPR036318">
    <property type="entry name" value="FAD-bd_PCMH-like_sf"/>
</dbReference>
<dbReference type="PROSITE" id="PS51387">
    <property type="entry name" value="FAD_PCMH"/>
    <property type="match status" value="1"/>
</dbReference>
<dbReference type="Proteomes" id="UP000023541">
    <property type="component" value="Unassembled WGS sequence"/>
</dbReference>
<name>A0A023C0F6_9FLAO</name>
<gene>
    <name evidence="2" type="ORF">ATO12_03135</name>
</gene>
<organism evidence="2 3">
    <name type="scientific">Aquimarina atlantica</name>
    <dbReference type="NCBI Taxonomy" id="1317122"/>
    <lineage>
        <taxon>Bacteria</taxon>
        <taxon>Pseudomonadati</taxon>
        <taxon>Bacteroidota</taxon>
        <taxon>Flavobacteriia</taxon>
        <taxon>Flavobacteriales</taxon>
        <taxon>Flavobacteriaceae</taxon>
        <taxon>Aquimarina</taxon>
    </lineage>
</organism>
<dbReference type="EMBL" id="AQRA01000001">
    <property type="protein sequence ID" value="EZH75796.1"/>
    <property type="molecule type" value="Genomic_DNA"/>
</dbReference>
<dbReference type="InterPro" id="IPR010031">
    <property type="entry name" value="FAD_lactone_oxidase-like"/>
</dbReference>
<accession>A0A023C0F6</accession>
<evidence type="ECO:0000313" key="3">
    <source>
        <dbReference type="Proteomes" id="UP000023541"/>
    </source>
</evidence>
<dbReference type="SUPFAM" id="SSF56176">
    <property type="entry name" value="FAD-binding/transporter-associated domain-like"/>
    <property type="match status" value="1"/>
</dbReference>
<protein>
    <submittedName>
        <fullName evidence="2">FAD-linked oxidase</fullName>
    </submittedName>
</protein>
<dbReference type="InterPro" id="IPR006094">
    <property type="entry name" value="Oxid_FAD_bind_N"/>
</dbReference>
<dbReference type="PANTHER" id="PTHR43762">
    <property type="entry name" value="L-GULONOLACTONE OXIDASE"/>
    <property type="match status" value="1"/>
</dbReference>
<comment type="caution">
    <text evidence="2">The sequence shown here is derived from an EMBL/GenBank/DDBJ whole genome shotgun (WGS) entry which is preliminary data.</text>
</comment>
<dbReference type="InterPro" id="IPR016169">
    <property type="entry name" value="FAD-bd_PCMH_sub2"/>
</dbReference>
<dbReference type="InterPro" id="IPR016166">
    <property type="entry name" value="FAD-bd_PCMH"/>
</dbReference>
<dbReference type="AlphaFoldDB" id="A0A023C0F6"/>
<feature type="domain" description="FAD-binding PCMH-type" evidence="1">
    <location>
        <begin position="32"/>
        <end position="242"/>
    </location>
</feature>
<dbReference type="RefSeq" id="WP_051575573.1">
    <property type="nucleotide sequence ID" value="NZ_AQRA01000001.1"/>
</dbReference>
<dbReference type="PANTHER" id="PTHR43762:SF1">
    <property type="entry name" value="D-ARABINONO-1,4-LACTONE OXIDASE"/>
    <property type="match status" value="1"/>
</dbReference>
<dbReference type="GO" id="GO:0016899">
    <property type="term" value="F:oxidoreductase activity, acting on the CH-OH group of donors, oxygen as acceptor"/>
    <property type="evidence" value="ECO:0007669"/>
    <property type="project" value="InterPro"/>
</dbReference>
<dbReference type="Gene3D" id="3.30.465.10">
    <property type="match status" value="1"/>
</dbReference>